<feature type="compositionally biased region" description="Basic and acidic residues" evidence="1">
    <location>
        <begin position="71"/>
        <end position="83"/>
    </location>
</feature>
<reference evidence="2 3" key="2">
    <citation type="journal article" date="2016" name="Genome Announc.">
        <title>Complete Genome Sequence of Sphingopyxis macrogoltabida Strain 203N (NBRC 111659), a Polyethylene Glycol Degrader.</title>
        <authorList>
            <person name="Ohtsubo Y."/>
            <person name="Nonoyama S."/>
            <person name="Nagata Y."/>
            <person name="Numata M."/>
            <person name="Tsuchikane K."/>
            <person name="Hosoyama A."/>
            <person name="Yamazoe A."/>
            <person name="Tsuda M."/>
            <person name="Fujita N."/>
            <person name="Kawai F."/>
        </authorList>
    </citation>
    <scope>NUCLEOTIDE SEQUENCE [LARGE SCALE GENOMIC DNA]</scope>
    <source>
        <strain evidence="2 3">203N</strain>
    </source>
</reference>
<evidence type="ECO:0000313" key="2">
    <source>
        <dbReference type="EMBL" id="AMU89420.1"/>
    </source>
</evidence>
<name>A0AAC9FFH5_SPHMC</name>
<feature type="compositionally biased region" description="Basic and acidic residues" evidence="1">
    <location>
        <begin position="8"/>
        <end position="18"/>
    </location>
</feature>
<organism evidence="2 3">
    <name type="scientific">Sphingopyxis macrogoltabida</name>
    <name type="common">Sphingomonas macrogoltabidus</name>
    <dbReference type="NCBI Taxonomy" id="33050"/>
    <lineage>
        <taxon>Bacteria</taxon>
        <taxon>Pseudomonadati</taxon>
        <taxon>Pseudomonadota</taxon>
        <taxon>Alphaproteobacteria</taxon>
        <taxon>Sphingomonadales</taxon>
        <taxon>Sphingomonadaceae</taxon>
        <taxon>Sphingopyxis</taxon>
    </lineage>
</organism>
<accession>A0AAC9FFH5</accession>
<keyword evidence="3" id="KW-1185">Reference proteome</keyword>
<feature type="region of interest" description="Disordered" evidence="1">
    <location>
        <begin position="1"/>
        <end position="29"/>
    </location>
</feature>
<dbReference type="AlphaFoldDB" id="A0AAC9FFH5"/>
<proteinExistence type="predicted"/>
<gene>
    <name evidence="2" type="ORF">ATM17_10285</name>
</gene>
<evidence type="ECO:0000256" key="1">
    <source>
        <dbReference type="SAM" id="MobiDB-lite"/>
    </source>
</evidence>
<evidence type="ECO:0000313" key="3">
    <source>
        <dbReference type="Proteomes" id="UP000076088"/>
    </source>
</evidence>
<protein>
    <submittedName>
        <fullName evidence="2">Uncharacterized protein</fullName>
    </submittedName>
</protein>
<feature type="region of interest" description="Disordered" evidence="1">
    <location>
        <begin position="58"/>
        <end position="83"/>
    </location>
</feature>
<dbReference type="EMBL" id="CP013344">
    <property type="protein sequence ID" value="AMU89420.1"/>
    <property type="molecule type" value="Genomic_DNA"/>
</dbReference>
<dbReference type="Proteomes" id="UP000076088">
    <property type="component" value="Chromosome"/>
</dbReference>
<sequence>MRGPAPDASEKATKRCRFDASIQSSRMKSCDSIDMTHIHLADRNDKRPRKPLRPVLAAGLFGWRKPQASNEDDRKDGAAPRPR</sequence>
<reference evidence="3" key="1">
    <citation type="submission" date="2015-11" db="EMBL/GenBank/DDBJ databases">
        <title>Complete genome sequence of a polyethylene-glycol degrader Sphingopyxis macrogoltabida 203N (NBRC 111659).</title>
        <authorList>
            <person name="Yoshiyuki O."/>
            <person name="Shouta N."/>
            <person name="Nagata Y."/>
            <person name="Numata M."/>
            <person name="Tsuchikane K."/>
            <person name="Hosoyama A."/>
            <person name="Yamazoe A."/>
            <person name="Tsuda M."/>
            <person name="Fujita N."/>
            <person name="Kawai F."/>
        </authorList>
    </citation>
    <scope>NUCLEOTIDE SEQUENCE [LARGE SCALE GENOMIC DNA]</scope>
    <source>
        <strain evidence="3">203N</strain>
    </source>
</reference>